<dbReference type="Proteomes" id="UP001054945">
    <property type="component" value="Unassembled WGS sequence"/>
</dbReference>
<organism evidence="1 2">
    <name type="scientific">Caerostris extrusa</name>
    <name type="common">Bark spider</name>
    <name type="synonym">Caerostris bankana</name>
    <dbReference type="NCBI Taxonomy" id="172846"/>
    <lineage>
        <taxon>Eukaryota</taxon>
        <taxon>Metazoa</taxon>
        <taxon>Ecdysozoa</taxon>
        <taxon>Arthropoda</taxon>
        <taxon>Chelicerata</taxon>
        <taxon>Arachnida</taxon>
        <taxon>Araneae</taxon>
        <taxon>Araneomorphae</taxon>
        <taxon>Entelegynae</taxon>
        <taxon>Araneoidea</taxon>
        <taxon>Araneidae</taxon>
        <taxon>Caerostris</taxon>
    </lineage>
</organism>
<keyword evidence="2" id="KW-1185">Reference proteome</keyword>
<accession>A0AAV4NE06</accession>
<name>A0AAV4NE06_CAEEX</name>
<reference evidence="1 2" key="1">
    <citation type="submission" date="2021-06" db="EMBL/GenBank/DDBJ databases">
        <title>Caerostris extrusa draft genome.</title>
        <authorList>
            <person name="Kono N."/>
            <person name="Arakawa K."/>
        </authorList>
    </citation>
    <scope>NUCLEOTIDE SEQUENCE [LARGE SCALE GENOMIC DNA]</scope>
</reference>
<evidence type="ECO:0000313" key="1">
    <source>
        <dbReference type="EMBL" id="GIX82718.1"/>
    </source>
</evidence>
<gene>
    <name evidence="1" type="ORF">CEXT_97121</name>
</gene>
<protein>
    <submittedName>
        <fullName evidence="1">Uncharacterized protein</fullName>
    </submittedName>
</protein>
<comment type="caution">
    <text evidence="1">The sequence shown here is derived from an EMBL/GenBank/DDBJ whole genome shotgun (WGS) entry which is preliminary data.</text>
</comment>
<proteinExistence type="predicted"/>
<sequence>MQPTDHLVKIEKKILEEKKISPSITSEYLPEIAEDTRKISISKIISESEKENLKDLKISQPTISTDHLAKVEKKDSEQQKIVPTISTEYLPEIEGKDSEISKEIRFTKRDTEPKEDIKLEYPTISTDHLIKEETRPTVLLEKYIDAQKKGIGEFKRSSLYDIYRPIGKKISKEEIAKSTISSEYSPEITEEISEVTEKMYPIPTSEIKRKKTPSGLLETEIEEEISDVSKERLQAEPSVDILEPQVKAVKDSKSIETTISTDHSVQVEKKKLRQRKIAPTFSEHFQKIKKEILAESKETLPIMLQKEF</sequence>
<dbReference type="AlphaFoldDB" id="A0AAV4NE06"/>
<dbReference type="EMBL" id="BPLR01003263">
    <property type="protein sequence ID" value="GIX82718.1"/>
    <property type="molecule type" value="Genomic_DNA"/>
</dbReference>
<evidence type="ECO:0000313" key="2">
    <source>
        <dbReference type="Proteomes" id="UP001054945"/>
    </source>
</evidence>